<keyword evidence="1" id="KW-0863">Zinc-finger</keyword>
<dbReference type="SUPFAM" id="SSF57667">
    <property type="entry name" value="beta-beta-alpha zinc fingers"/>
    <property type="match status" value="1"/>
</dbReference>
<dbReference type="OrthoDB" id="9442240at2759"/>
<dbReference type="InterPro" id="IPR013087">
    <property type="entry name" value="Znf_C2H2_type"/>
</dbReference>
<dbReference type="PROSITE" id="PS50157">
    <property type="entry name" value="ZINC_FINGER_C2H2_2"/>
    <property type="match status" value="1"/>
</dbReference>
<sequence>MDMQGSKNYDNSSSKPKSIPHKLFVCKYCGRIFLNAQALGGHQNAHKKEKQEAQIYKEEIMRSMMMANPATLLFPYSVIQPHGVAQHQITAADYPSFSRAWSSNSLVVGSSSQYPHPVTSNYWPGSYRLEDRSGTPYSHVPDVGSTEEIQEKQIEKESTPITQESELPDLNLDPPL</sequence>
<dbReference type="AlphaFoldDB" id="A0A0J8DUZ7"/>
<dbReference type="PROSITE" id="PS00028">
    <property type="entry name" value="ZINC_FINGER_C2H2_1"/>
    <property type="match status" value="1"/>
</dbReference>
<dbReference type="GO" id="GO:0008270">
    <property type="term" value="F:zinc ion binding"/>
    <property type="evidence" value="ECO:0007669"/>
    <property type="project" value="UniProtKB-KW"/>
</dbReference>
<dbReference type="InterPro" id="IPR053266">
    <property type="entry name" value="Zinc_finger_protein_7"/>
</dbReference>
<evidence type="ECO:0000259" key="3">
    <source>
        <dbReference type="PROSITE" id="PS50157"/>
    </source>
</evidence>
<accession>A0A0J8DUZ7</accession>
<feature type="compositionally biased region" description="Basic and acidic residues" evidence="2">
    <location>
        <begin position="149"/>
        <end position="158"/>
    </location>
</feature>
<reference evidence="4 5" key="1">
    <citation type="journal article" date="2014" name="Nature">
        <title>The genome of the recently domesticated crop plant sugar beet (Beta vulgaris).</title>
        <authorList>
            <person name="Dohm J.C."/>
            <person name="Minoche A.E."/>
            <person name="Holtgrawe D."/>
            <person name="Capella-Gutierrez S."/>
            <person name="Zakrzewski F."/>
            <person name="Tafer H."/>
            <person name="Rupp O."/>
            <person name="Sorensen T.R."/>
            <person name="Stracke R."/>
            <person name="Reinhardt R."/>
            <person name="Goesmann A."/>
            <person name="Kraft T."/>
            <person name="Schulz B."/>
            <person name="Stadler P.F."/>
            <person name="Schmidt T."/>
            <person name="Gabaldon T."/>
            <person name="Lehrach H."/>
            <person name="Weisshaar B."/>
            <person name="Himmelbauer H."/>
        </authorList>
    </citation>
    <scope>NUCLEOTIDE SEQUENCE [LARGE SCALE GENOMIC DNA]</scope>
    <source>
        <tissue evidence="4">Taproot</tissue>
    </source>
</reference>
<dbReference type="KEGG" id="bvg:104885426"/>
<name>A0A0J8DUZ7_BETVV</name>
<proteinExistence type="predicted"/>
<keyword evidence="1" id="KW-0479">Metal-binding</keyword>
<evidence type="ECO:0000256" key="1">
    <source>
        <dbReference type="PROSITE-ProRule" id="PRU00042"/>
    </source>
</evidence>
<feature type="region of interest" description="Disordered" evidence="2">
    <location>
        <begin position="133"/>
        <end position="176"/>
    </location>
</feature>
<dbReference type="PANTHER" id="PTHR47593:SF8">
    <property type="entry name" value="OS12G0581900 PROTEIN"/>
    <property type="match status" value="1"/>
</dbReference>
<feature type="domain" description="C2H2-type" evidence="3">
    <location>
        <begin position="24"/>
        <end position="51"/>
    </location>
</feature>
<keyword evidence="5" id="KW-1185">Reference proteome</keyword>
<dbReference type="Gramene" id="KMS94655">
    <property type="protein sequence ID" value="KMS94655"/>
    <property type="gene ID" value="BVRB_016580"/>
</dbReference>
<dbReference type="Gene3D" id="3.30.160.60">
    <property type="entry name" value="Classic Zinc Finger"/>
    <property type="match status" value="1"/>
</dbReference>
<dbReference type="InterPro" id="IPR036236">
    <property type="entry name" value="Znf_C2H2_sf"/>
</dbReference>
<evidence type="ECO:0000313" key="5">
    <source>
        <dbReference type="Proteomes" id="UP000035740"/>
    </source>
</evidence>
<dbReference type="EMBL" id="KQ091457">
    <property type="protein sequence ID" value="KMS94655.1"/>
    <property type="molecule type" value="Genomic_DNA"/>
</dbReference>
<gene>
    <name evidence="4" type="ORF">BVRB_016580</name>
</gene>
<evidence type="ECO:0000256" key="2">
    <source>
        <dbReference type="SAM" id="MobiDB-lite"/>
    </source>
</evidence>
<protein>
    <recommendedName>
        <fullName evidence="3">C2H2-type domain-containing protein</fullName>
    </recommendedName>
</protein>
<dbReference type="PANTHER" id="PTHR47593">
    <property type="entry name" value="ZINC FINGER PROTEIN 4-LIKE"/>
    <property type="match status" value="1"/>
</dbReference>
<evidence type="ECO:0000313" key="4">
    <source>
        <dbReference type="EMBL" id="KMS94655.1"/>
    </source>
</evidence>
<organism evidence="4 5">
    <name type="scientific">Beta vulgaris subsp. vulgaris</name>
    <name type="common">Beet</name>
    <dbReference type="NCBI Taxonomy" id="3555"/>
    <lineage>
        <taxon>Eukaryota</taxon>
        <taxon>Viridiplantae</taxon>
        <taxon>Streptophyta</taxon>
        <taxon>Embryophyta</taxon>
        <taxon>Tracheophyta</taxon>
        <taxon>Spermatophyta</taxon>
        <taxon>Magnoliopsida</taxon>
        <taxon>eudicotyledons</taxon>
        <taxon>Gunneridae</taxon>
        <taxon>Pentapetalae</taxon>
        <taxon>Caryophyllales</taxon>
        <taxon>Chenopodiaceae</taxon>
        <taxon>Betoideae</taxon>
        <taxon>Beta</taxon>
    </lineage>
</organism>
<dbReference type="Proteomes" id="UP000035740">
    <property type="component" value="Unassembled WGS sequence"/>
</dbReference>
<keyword evidence="1" id="KW-0862">Zinc</keyword>